<feature type="region of interest" description="Disordered" evidence="1">
    <location>
        <begin position="1"/>
        <end position="20"/>
    </location>
</feature>
<dbReference type="EMBL" id="GBXM01015178">
    <property type="protein sequence ID" value="JAH93399.1"/>
    <property type="molecule type" value="Transcribed_RNA"/>
</dbReference>
<protein>
    <submittedName>
        <fullName evidence="2">Uncharacterized protein</fullName>
    </submittedName>
</protein>
<reference evidence="2" key="2">
    <citation type="journal article" date="2015" name="Fish Shellfish Immunol.">
        <title>Early steps in the European eel (Anguilla anguilla)-Vibrio vulnificus interaction in the gills: Role of the RtxA13 toxin.</title>
        <authorList>
            <person name="Callol A."/>
            <person name="Pajuelo D."/>
            <person name="Ebbesson L."/>
            <person name="Teles M."/>
            <person name="MacKenzie S."/>
            <person name="Amaro C."/>
        </authorList>
    </citation>
    <scope>NUCLEOTIDE SEQUENCE</scope>
</reference>
<evidence type="ECO:0000256" key="1">
    <source>
        <dbReference type="SAM" id="MobiDB-lite"/>
    </source>
</evidence>
<sequence length="53" mass="6404">MPRHHHIRMTQTRSSPVRKMHRRNKLCFQSVILQTGNNQLIKQAWRVGRWAVL</sequence>
<organism evidence="2">
    <name type="scientific">Anguilla anguilla</name>
    <name type="common">European freshwater eel</name>
    <name type="synonym">Muraena anguilla</name>
    <dbReference type="NCBI Taxonomy" id="7936"/>
    <lineage>
        <taxon>Eukaryota</taxon>
        <taxon>Metazoa</taxon>
        <taxon>Chordata</taxon>
        <taxon>Craniata</taxon>
        <taxon>Vertebrata</taxon>
        <taxon>Euteleostomi</taxon>
        <taxon>Actinopterygii</taxon>
        <taxon>Neopterygii</taxon>
        <taxon>Teleostei</taxon>
        <taxon>Anguilliformes</taxon>
        <taxon>Anguillidae</taxon>
        <taxon>Anguilla</taxon>
    </lineage>
</organism>
<name>A0A0E9WSJ9_ANGAN</name>
<accession>A0A0E9WSJ9</accession>
<dbReference type="AlphaFoldDB" id="A0A0E9WSJ9"/>
<reference evidence="2" key="1">
    <citation type="submission" date="2014-11" db="EMBL/GenBank/DDBJ databases">
        <authorList>
            <person name="Amaro Gonzalez C."/>
        </authorList>
    </citation>
    <scope>NUCLEOTIDE SEQUENCE</scope>
</reference>
<evidence type="ECO:0000313" key="2">
    <source>
        <dbReference type="EMBL" id="JAH93399.1"/>
    </source>
</evidence>
<proteinExistence type="predicted"/>